<comment type="caution">
    <text evidence="2">The sequence shown here is derived from an EMBL/GenBank/DDBJ whole genome shotgun (WGS) entry which is preliminary data.</text>
</comment>
<evidence type="ECO:0000313" key="2">
    <source>
        <dbReference type="EMBL" id="MEZ0476114.1"/>
    </source>
</evidence>
<gene>
    <name evidence="2" type="ORF">AB6713_16055</name>
</gene>
<dbReference type="RefSeq" id="WP_370565385.1">
    <property type="nucleotide sequence ID" value="NZ_JBFWIB010000016.1"/>
</dbReference>
<name>A0ABV4HTM9_9GAMM</name>
<keyword evidence="1" id="KW-0732">Signal</keyword>
<evidence type="ECO:0000313" key="3">
    <source>
        <dbReference type="Proteomes" id="UP001566331"/>
    </source>
</evidence>
<evidence type="ECO:0008006" key="4">
    <source>
        <dbReference type="Google" id="ProtNLM"/>
    </source>
</evidence>
<dbReference type="PROSITE" id="PS51257">
    <property type="entry name" value="PROKAR_LIPOPROTEIN"/>
    <property type="match status" value="1"/>
</dbReference>
<organism evidence="2 3">
    <name type="scientific">Luteimonas salinilitoris</name>
    <dbReference type="NCBI Taxonomy" id="3237697"/>
    <lineage>
        <taxon>Bacteria</taxon>
        <taxon>Pseudomonadati</taxon>
        <taxon>Pseudomonadota</taxon>
        <taxon>Gammaproteobacteria</taxon>
        <taxon>Lysobacterales</taxon>
        <taxon>Lysobacteraceae</taxon>
        <taxon>Luteimonas</taxon>
    </lineage>
</organism>
<feature type="chain" id="PRO_5047183676" description="DUF1549 domain-containing protein" evidence="1">
    <location>
        <begin position="21"/>
        <end position="117"/>
    </location>
</feature>
<dbReference type="EMBL" id="JBFWIC010000027">
    <property type="protein sequence ID" value="MEZ0476114.1"/>
    <property type="molecule type" value="Genomic_DNA"/>
</dbReference>
<feature type="signal peptide" evidence="1">
    <location>
        <begin position="1"/>
        <end position="20"/>
    </location>
</feature>
<keyword evidence="3" id="KW-1185">Reference proteome</keyword>
<dbReference type="Proteomes" id="UP001566331">
    <property type="component" value="Unassembled WGS sequence"/>
</dbReference>
<reference evidence="2 3" key="1">
    <citation type="submission" date="2024-07" db="EMBL/GenBank/DDBJ databases">
        <title>Luteimonas salilacus sp. nov., isolated from the shore soil of Salt Lake in Tibet of China.</title>
        <authorList>
            <person name="Zhang X."/>
            <person name="Li A."/>
        </authorList>
    </citation>
    <scope>NUCLEOTIDE SEQUENCE [LARGE SCALE GENOMIC DNA]</scope>
    <source>
        <strain evidence="2 3">B3-2-R+30</strain>
    </source>
</reference>
<accession>A0ABV4HTM9</accession>
<proteinExistence type="predicted"/>
<evidence type="ECO:0000256" key="1">
    <source>
        <dbReference type="SAM" id="SignalP"/>
    </source>
</evidence>
<sequence length="117" mass="12809">MKSSAFVLATALVLTMGACASPQAAATGLPAAAAHDTEFLNWVVSLGDAAEKDPKYRRIPLDTPARVNAFTERLHRLYRGQTGEAEFRAWVDAEYPGHTYEQDFIVQYLALHGHGGY</sequence>
<protein>
    <recommendedName>
        <fullName evidence="4">DUF1549 domain-containing protein</fullName>
    </recommendedName>
</protein>